<keyword evidence="7 8" id="KW-0568">Pathogenesis-related protein</keyword>
<proteinExistence type="inferred from homology"/>
<keyword evidence="8" id="KW-0112">Calmodulin-binding</keyword>
<name>A0A8S0TUH9_OLEEU</name>
<dbReference type="Gramene" id="OE9A066713T1">
    <property type="protein sequence ID" value="OE9A066713C1"/>
    <property type="gene ID" value="OE9A066713"/>
</dbReference>
<evidence type="ECO:0000256" key="8">
    <source>
        <dbReference type="RuleBase" id="RU280816"/>
    </source>
</evidence>
<dbReference type="GO" id="GO:0006952">
    <property type="term" value="P:defense response"/>
    <property type="evidence" value="ECO:0007669"/>
    <property type="project" value="UniProtKB-KW"/>
</dbReference>
<keyword evidence="12" id="KW-1185">Reference proteome</keyword>
<evidence type="ECO:0000256" key="5">
    <source>
        <dbReference type="ARBA" id="ARBA00022989"/>
    </source>
</evidence>
<comment type="caution">
    <text evidence="11">The sequence shown here is derived from an EMBL/GenBank/DDBJ whole genome shotgun (WGS) entry which is preliminary data.</text>
</comment>
<feature type="compositionally biased region" description="Polar residues" evidence="9">
    <location>
        <begin position="472"/>
        <end position="497"/>
    </location>
</feature>
<dbReference type="AlphaFoldDB" id="A0A8S0TUH9"/>
<feature type="transmembrane region" description="Helical" evidence="10">
    <location>
        <begin position="314"/>
        <end position="332"/>
    </location>
</feature>
<dbReference type="Proteomes" id="UP000594638">
    <property type="component" value="Unassembled WGS sequence"/>
</dbReference>
<comment type="similarity">
    <text evidence="2 8">Belongs to the MLO family.</text>
</comment>
<dbReference type="PANTHER" id="PTHR31942:SF89">
    <property type="entry name" value="MLO-LIKE PROTEIN 3"/>
    <property type="match status" value="1"/>
</dbReference>
<keyword evidence="6 8" id="KW-0472">Membrane</keyword>
<dbReference type="PANTHER" id="PTHR31942">
    <property type="entry name" value="MLO-LIKE PROTEIN 1"/>
    <property type="match status" value="1"/>
</dbReference>
<evidence type="ECO:0000256" key="2">
    <source>
        <dbReference type="ARBA" id="ARBA00006574"/>
    </source>
</evidence>
<sequence>MAAAGGASNTRSLQYTPTWALATVCFIFIFLGLFVEHSIHLLGHWLKKHKKTALYEAVEKLKSVLMLLGFMSLILTATSRSISKICIPNKVAYSMLPCRKGTQTKTIKALEHIWVSFHNAVSGGEYKNDFISRQERELAADTAYSPDHCGSKGMTSFMSEQGINELNIFIFVLAAMQIVYSLVTMGLGRAKMKRWKAWERETQTVEYMAANDPERFRIARQTTFGRRHVNACSTTPAHLWIKCFFRQFFNSVPKIDYLTLRHGFISAHLSTNNSFNFQKYIQRSLEADFKAVVGISPLMWLLVVIFLLVDVHGWNVYLWVSFLPLIMVLVIGTKLQVIVARMAMQVTDKNIVIRGTPLVQPNNQLFWFNRPQLVLTLLHFTLFMNAFEFAFFIWVTWQFGIKSCYHENVEIIVIRVVLAVMVQVLCSYITLPLYALVTQMGSQYKIAILEQHTVHAIKQWHADVKQKMKKQPYSQSRQDDSTTTWSNSRTPSPNVSYHQRMPTLAEFTSRSRGHHEITEEHQEQEDQNEVDGHDEISISPNEVEIQDEFMQNRLD</sequence>
<feature type="region of interest" description="Disordered" evidence="9">
    <location>
        <begin position="469"/>
        <end position="555"/>
    </location>
</feature>
<comment type="domain">
    <text evidence="8">The C-terminus contains a calmodulin-binding domain, which binds calmodulin in a calcium-dependent fashion.</text>
</comment>
<evidence type="ECO:0000256" key="1">
    <source>
        <dbReference type="ARBA" id="ARBA00004141"/>
    </source>
</evidence>
<feature type="transmembrane region" description="Helical" evidence="10">
    <location>
        <begin position="412"/>
        <end position="437"/>
    </location>
</feature>
<evidence type="ECO:0000256" key="9">
    <source>
        <dbReference type="SAM" id="MobiDB-lite"/>
    </source>
</evidence>
<dbReference type="InterPro" id="IPR004326">
    <property type="entry name" value="Mlo"/>
</dbReference>
<feature type="transmembrane region" description="Helical" evidence="10">
    <location>
        <begin position="166"/>
        <end position="187"/>
    </location>
</feature>
<keyword evidence="3 8" id="KW-0812">Transmembrane</keyword>
<evidence type="ECO:0000256" key="7">
    <source>
        <dbReference type="ARBA" id="ARBA00023265"/>
    </source>
</evidence>
<feature type="transmembrane region" description="Helical" evidence="10">
    <location>
        <begin position="289"/>
        <end position="308"/>
    </location>
</feature>
<evidence type="ECO:0000256" key="4">
    <source>
        <dbReference type="ARBA" id="ARBA00022821"/>
    </source>
</evidence>
<keyword evidence="4 8" id="KW-0611">Plant defense</keyword>
<comment type="subcellular location">
    <subcellularLocation>
        <location evidence="1 8">Membrane</location>
        <topology evidence="1 8">Multi-pass membrane protein</topology>
    </subcellularLocation>
</comment>
<gene>
    <name evidence="8" type="primary">MLO</name>
    <name evidence="11" type="ORF">OLEA9_A066713</name>
</gene>
<evidence type="ECO:0000256" key="3">
    <source>
        <dbReference type="ARBA" id="ARBA00022692"/>
    </source>
</evidence>
<feature type="transmembrane region" description="Helical" evidence="10">
    <location>
        <begin position="373"/>
        <end position="397"/>
    </location>
</feature>
<evidence type="ECO:0000256" key="6">
    <source>
        <dbReference type="ARBA" id="ARBA00023136"/>
    </source>
</evidence>
<keyword evidence="5 8" id="KW-1133">Transmembrane helix</keyword>
<accession>A0A8S0TUH9</accession>
<organism evidence="11 12">
    <name type="scientific">Olea europaea subsp. europaea</name>
    <dbReference type="NCBI Taxonomy" id="158383"/>
    <lineage>
        <taxon>Eukaryota</taxon>
        <taxon>Viridiplantae</taxon>
        <taxon>Streptophyta</taxon>
        <taxon>Embryophyta</taxon>
        <taxon>Tracheophyta</taxon>
        <taxon>Spermatophyta</taxon>
        <taxon>Magnoliopsida</taxon>
        <taxon>eudicotyledons</taxon>
        <taxon>Gunneridae</taxon>
        <taxon>Pentapetalae</taxon>
        <taxon>asterids</taxon>
        <taxon>lamiids</taxon>
        <taxon>Lamiales</taxon>
        <taxon>Oleaceae</taxon>
        <taxon>Oleeae</taxon>
        <taxon>Olea</taxon>
    </lineage>
</organism>
<evidence type="ECO:0000256" key="10">
    <source>
        <dbReference type="SAM" id="Phobius"/>
    </source>
</evidence>
<dbReference type="Pfam" id="PF03094">
    <property type="entry name" value="Mlo"/>
    <property type="match status" value="1"/>
</dbReference>
<reference evidence="11 12" key="1">
    <citation type="submission" date="2019-12" db="EMBL/GenBank/DDBJ databases">
        <authorList>
            <person name="Alioto T."/>
            <person name="Alioto T."/>
            <person name="Gomez Garrido J."/>
        </authorList>
    </citation>
    <scope>NUCLEOTIDE SEQUENCE [LARGE SCALE GENOMIC DNA]</scope>
</reference>
<dbReference type="EMBL" id="CACTIH010007321">
    <property type="protein sequence ID" value="CAA3009595.1"/>
    <property type="molecule type" value="Genomic_DNA"/>
</dbReference>
<comment type="function">
    <text evidence="8">May be involved in modulation of pathogen defense and leaf cell death.</text>
</comment>
<feature type="transmembrane region" description="Helical" evidence="10">
    <location>
        <begin position="19"/>
        <end position="43"/>
    </location>
</feature>
<evidence type="ECO:0000313" key="12">
    <source>
        <dbReference type="Proteomes" id="UP000594638"/>
    </source>
</evidence>
<feature type="transmembrane region" description="Helical" evidence="10">
    <location>
        <begin position="64"/>
        <end position="82"/>
    </location>
</feature>
<dbReference type="GO" id="GO:0016020">
    <property type="term" value="C:membrane"/>
    <property type="evidence" value="ECO:0007669"/>
    <property type="project" value="UniProtKB-SubCell"/>
</dbReference>
<dbReference type="GO" id="GO:0005516">
    <property type="term" value="F:calmodulin binding"/>
    <property type="evidence" value="ECO:0007669"/>
    <property type="project" value="UniProtKB-KW"/>
</dbReference>
<protein>
    <recommendedName>
        <fullName evidence="8">MLO-like protein</fullName>
    </recommendedName>
</protein>
<evidence type="ECO:0000313" key="11">
    <source>
        <dbReference type="EMBL" id="CAA3009595.1"/>
    </source>
</evidence>
<dbReference type="OrthoDB" id="1388414at2759"/>